<proteinExistence type="predicted"/>
<dbReference type="RefSeq" id="WP_302908405.1">
    <property type="nucleotide sequence ID" value="NZ_JAUMIS010000001.1"/>
</dbReference>
<comment type="caution">
    <text evidence="1">The sequence shown here is derived from an EMBL/GenBank/DDBJ whole genome shotgun (WGS) entry which is preliminary data.</text>
</comment>
<protein>
    <submittedName>
        <fullName evidence="1">Uncharacterized protein</fullName>
    </submittedName>
</protein>
<evidence type="ECO:0000313" key="1">
    <source>
        <dbReference type="EMBL" id="MDO3720131.1"/>
    </source>
</evidence>
<gene>
    <name evidence="1" type="ORF">QVZ43_00250</name>
</gene>
<organism evidence="1 2">
    <name type="scientific">Marinobacter suaedae</name>
    <dbReference type="NCBI Taxonomy" id="3057675"/>
    <lineage>
        <taxon>Bacteria</taxon>
        <taxon>Pseudomonadati</taxon>
        <taxon>Pseudomonadota</taxon>
        <taxon>Gammaproteobacteria</taxon>
        <taxon>Pseudomonadales</taxon>
        <taxon>Marinobacteraceae</taxon>
        <taxon>Marinobacter</taxon>
    </lineage>
</organism>
<dbReference type="EMBL" id="JAUMIS010000001">
    <property type="protein sequence ID" value="MDO3720131.1"/>
    <property type="molecule type" value="Genomic_DNA"/>
</dbReference>
<reference evidence="1" key="1">
    <citation type="submission" date="2023-07" db="EMBL/GenBank/DDBJ databases">
        <title>Marinobacter sp. chi1 genome sequencing and assembly.</title>
        <authorList>
            <person name="Park S."/>
        </authorList>
    </citation>
    <scope>NUCLEOTIDE SEQUENCE</scope>
    <source>
        <strain evidence="1">Chi1</strain>
    </source>
</reference>
<sequence>MPLHCYELDEEVLRSSIERELSPAVCPVNRRNNGALVGMDNLPHREVILSRMTDHLNEGRSKARVDPDQVPMFKSQ</sequence>
<evidence type="ECO:0000313" key="2">
    <source>
        <dbReference type="Proteomes" id="UP001168640"/>
    </source>
</evidence>
<keyword evidence="2" id="KW-1185">Reference proteome</keyword>
<dbReference type="Proteomes" id="UP001168640">
    <property type="component" value="Unassembled WGS sequence"/>
</dbReference>
<accession>A0ABT8VVX4</accession>
<name>A0ABT8VVX4_9GAMM</name>